<evidence type="ECO:0008006" key="3">
    <source>
        <dbReference type="Google" id="ProtNLM"/>
    </source>
</evidence>
<evidence type="ECO:0000313" key="1">
    <source>
        <dbReference type="EMBL" id="RRC91162.1"/>
    </source>
</evidence>
<dbReference type="EMBL" id="RQZI01000011">
    <property type="protein sequence ID" value="RRC91162.1"/>
    <property type="molecule type" value="Genomic_DNA"/>
</dbReference>
<dbReference type="AlphaFoldDB" id="A0A3P1S4M5"/>
<evidence type="ECO:0000313" key="2">
    <source>
        <dbReference type="Proteomes" id="UP000277597"/>
    </source>
</evidence>
<proteinExistence type="predicted"/>
<reference evidence="1 2" key="1">
    <citation type="submission" date="2018-11" db="EMBL/GenBank/DDBJ databases">
        <title>Genomes From Bacteria Associated with the Canine Oral Cavity: a Test Case for Automated Genome-Based Taxonomic Assignment.</title>
        <authorList>
            <person name="Coil D.A."/>
            <person name="Jospin G."/>
            <person name="Darling A.E."/>
            <person name="Wallis C."/>
            <person name="Davis I.J."/>
            <person name="Harris S."/>
            <person name="Eisen J.A."/>
            <person name="Holcombe L.J."/>
            <person name="O'Flynn C."/>
        </authorList>
    </citation>
    <scope>NUCLEOTIDE SEQUENCE [LARGE SCALE GENOMIC DNA]</scope>
    <source>
        <strain evidence="1 2">OH953</strain>
    </source>
</reference>
<dbReference type="RefSeq" id="WP_050547162.1">
    <property type="nucleotide sequence ID" value="NZ_RQZI01000011.1"/>
</dbReference>
<accession>A0A3P1S4M5</accession>
<sequence>MKKALKILLTIIGGILIMITLNGCRTLNSSVPENRTEEEYVLENSFKPFFDFLAAEKKDLSTVQEYSSYLLEQENPSSTLQHHKIDLERKGNVLEGNYNIGYNDGEPNSTLYKVIYENEHLNYLEEVPQEYDMRLFNLQIHEGVFRKLPIISIQKDHPETTLQTITYKANDDLDFVKEIKENYNIKSKSYVSITLTNRGYGEFSVDISIEAENGQYISVLNHIDFKETGEE</sequence>
<protein>
    <recommendedName>
        <fullName evidence="3">Lipoprotein</fullName>
    </recommendedName>
</protein>
<comment type="caution">
    <text evidence="1">The sequence shown here is derived from an EMBL/GenBank/DDBJ whole genome shotgun (WGS) entry which is preliminary data.</text>
</comment>
<organism evidence="1 2">
    <name type="scientific">Streptococcus sanguinis</name>
    <dbReference type="NCBI Taxonomy" id="1305"/>
    <lineage>
        <taxon>Bacteria</taxon>
        <taxon>Bacillati</taxon>
        <taxon>Bacillota</taxon>
        <taxon>Bacilli</taxon>
        <taxon>Lactobacillales</taxon>
        <taxon>Streptococcaceae</taxon>
        <taxon>Streptococcus</taxon>
    </lineage>
</organism>
<name>A0A3P1S4M5_STRSA</name>
<dbReference type="Proteomes" id="UP000277597">
    <property type="component" value="Unassembled WGS sequence"/>
</dbReference>
<gene>
    <name evidence="1" type="ORF">EII39_09410</name>
</gene>